<keyword evidence="2" id="KW-1185">Reference proteome</keyword>
<sequence>MLSGGVVEVISDVRVSSLPALENVPWCYGAGLLDKY</sequence>
<evidence type="ECO:0000313" key="1">
    <source>
        <dbReference type="EMBL" id="VDM11451.1"/>
    </source>
</evidence>
<feature type="non-terminal residue" evidence="1">
    <location>
        <position position="36"/>
    </location>
</feature>
<dbReference type="InParanoid" id="A0A3P7DNF4"/>
<name>A0A3P7DNF4_WUCBA</name>
<proteinExistence type="predicted"/>
<dbReference type="AlphaFoldDB" id="A0A3P7DNF4"/>
<accession>A0A3P7DNF4</accession>
<gene>
    <name evidence="1" type="ORF">WBA_LOCUS4837</name>
</gene>
<dbReference type="Proteomes" id="UP000270924">
    <property type="component" value="Unassembled WGS sequence"/>
</dbReference>
<protein>
    <submittedName>
        <fullName evidence="1">Uncharacterized protein</fullName>
    </submittedName>
</protein>
<evidence type="ECO:0000313" key="2">
    <source>
        <dbReference type="Proteomes" id="UP000270924"/>
    </source>
</evidence>
<organism evidence="1 2">
    <name type="scientific">Wuchereria bancrofti</name>
    <dbReference type="NCBI Taxonomy" id="6293"/>
    <lineage>
        <taxon>Eukaryota</taxon>
        <taxon>Metazoa</taxon>
        <taxon>Ecdysozoa</taxon>
        <taxon>Nematoda</taxon>
        <taxon>Chromadorea</taxon>
        <taxon>Rhabditida</taxon>
        <taxon>Spirurina</taxon>
        <taxon>Spiruromorpha</taxon>
        <taxon>Filarioidea</taxon>
        <taxon>Onchocercidae</taxon>
        <taxon>Wuchereria</taxon>
    </lineage>
</organism>
<reference evidence="1 2" key="1">
    <citation type="submission" date="2018-11" db="EMBL/GenBank/DDBJ databases">
        <authorList>
            <consortium name="Pathogen Informatics"/>
        </authorList>
    </citation>
    <scope>NUCLEOTIDE SEQUENCE [LARGE SCALE GENOMIC DNA]</scope>
</reference>
<dbReference type="EMBL" id="UYWW01002155">
    <property type="protein sequence ID" value="VDM11451.1"/>
    <property type="molecule type" value="Genomic_DNA"/>
</dbReference>